<gene>
    <name evidence="2" type="ORF">PPROV_000421600</name>
</gene>
<dbReference type="EMBL" id="BNJQ01000010">
    <property type="protein sequence ID" value="GHP05466.1"/>
    <property type="molecule type" value="Genomic_DNA"/>
</dbReference>
<name>A0A830HDJ9_9CHLO</name>
<dbReference type="AlphaFoldDB" id="A0A830HDJ9"/>
<evidence type="ECO:0000256" key="1">
    <source>
        <dbReference type="SAM" id="MobiDB-lite"/>
    </source>
</evidence>
<feature type="region of interest" description="Disordered" evidence="1">
    <location>
        <begin position="22"/>
        <end position="65"/>
    </location>
</feature>
<organism evidence="2 3">
    <name type="scientific">Pycnococcus provasolii</name>
    <dbReference type="NCBI Taxonomy" id="41880"/>
    <lineage>
        <taxon>Eukaryota</taxon>
        <taxon>Viridiplantae</taxon>
        <taxon>Chlorophyta</taxon>
        <taxon>Pseudoscourfieldiophyceae</taxon>
        <taxon>Pseudoscourfieldiales</taxon>
        <taxon>Pycnococcaceae</taxon>
        <taxon>Pycnococcus</taxon>
    </lineage>
</organism>
<keyword evidence="3" id="KW-1185">Reference proteome</keyword>
<accession>A0A830HDJ9</accession>
<reference evidence="2" key="1">
    <citation type="submission" date="2020-10" db="EMBL/GenBank/DDBJ databases">
        <title>Unveiling of a novel bifunctional photoreceptor, Dualchrome1, isolated from a cosmopolitan green alga.</title>
        <authorList>
            <person name="Suzuki S."/>
            <person name="Kawachi M."/>
        </authorList>
    </citation>
    <scope>NUCLEOTIDE SEQUENCE</scope>
    <source>
        <strain evidence="2">NIES 2893</strain>
    </source>
</reference>
<protein>
    <submittedName>
        <fullName evidence="2">Uncharacterized protein</fullName>
    </submittedName>
</protein>
<evidence type="ECO:0000313" key="2">
    <source>
        <dbReference type="EMBL" id="GHP05466.1"/>
    </source>
</evidence>
<sequence>MKRKGAALRSVHDRRCGAAVVCRASSSPDAPNDDDEEGRKQQREEVKQEGDVETGDDVNLEDLPVLGESRFDYQVRALRGEFSPEDEETEDTEENGSGRIMSALSGGQWPQPYKFQVVARSTGVWVQDERLARDVVATVSRLTLGSEGAISPIDESSVTVKLRGSKFLSVNVDVEVESQEDIDSVLQALGEDDRIIMRY</sequence>
<dbReference type="SUPFAM" id="SSF117991">
    <property type="entry name" value="YbeD/HP0495-like"/>
    <property type="match status" value="1"/>
</dbReference>
<dbReference type="Pfam" id="PF04359">
    <property type="entry name" value="DUF493"/>
    <property type="match status" value="1"/>
</dbReference>
<dbReference type="Gene3D" id="3.30.70.260">
    <property type="match status" value="1"/>
</dbReference>
<feature type="compositionally biased region" description="Basic and acidic residues" evidence="1">
    <location>
        <begin position="37"/>
        <end position="50"/>
    </location>
</feature>
<dbReference type="InterPro" id="IPR027471">
    <property type="entry name" value="YbeD-like_sf"/>
</dbReference>
<dbReference type="Proteomes" id="UP000660262">
    <property type="component" value="Unassembled WGS sequence"/>
</dbReference>
<evidence type="ECO:0000313" key="3">
    <source>
        <dbReference type="Proteomes" id="UP000660262"/>
    </source>
</evidence>
<dbReference type="InterPro" id="IPR007454">
    <property type="entry name" value="UPF0250_YbeD-like"/>
</dbReference>
<feature type="compositionally biased region" description="Acidic residues" evidence="1">
    <location>
        <begin position="51"/>
        <end position="60"/>
    </location>
</feature>
<proteinExistence type="predicted"/>
<comment type="caution">
    <text evidence="2">The sequence shown here is derived from an EMBL/GenBank/DDBJ whole genome shotgun (WGS) entry which is preliminary data.</text>
</comment>